<organism evidence="1 2">
    <name type="scientific">Sulfobacillus harzensis</name>
    <dbReference type="NCBI Taxonomy" id="2729629"/>
    <lineage>
        <taxon>Bacteria</taxon>
        <taxon>Bacillati</taxon>
        <taxon>Bacillota</taxon>
        <taxon>Clostridia</taxon>
        <taxon>Eubacteriales</taxon>
        <taxon>Clostridiales Family XVII. Incertae Sedis</taxon>
        <taxon>Sulfobacillus</taxon>
    </lineage>
</organism>
<dbReference type="RefSeq" id="WP_169103137.1">
    <property type="nucleotide sequence ID" value="NZ_JABBVZ010000179.1"/>
</dbReference>
<dbReference type="Proteomes" id="UP000533476">
    <property type="component" value="Unassembled WGS sequence"/>
</dbReference>
<comment type="caution">
    <text evidence="1">The sequence shown here is derived from an EMBL/GenBank/DDBJ whole genome shotgun (WGS) entry which is preliminary data.</text>
</comment>
<evidence type="ECO:0000313" key="1">
    <source>
        <dbReference type="EMBL" id="NMP24934.1"/>
    </source>
</evidence>
<dbReference type="AlphaFoldDB" id="A0A7Y0Q631"/>
<keyword evidence="2" id="KW-1185">Reference proteome</keyword>
<gene>
    <name evidence="1" type="ORF">HIJ39_21745</name>
</gene>
<evidence type="ECO:0000313" key="2">
    <source>
        <dbReference type="Proteomes" id="UP000533476"/>
    </source>
</evidence>
<reference evidence="1 2" key="1">
    <citation type="submission" date="2020-04" db="EMBL/GenBank/DDBJ databases">
        <authorList>
            <person name="Zhang R."/>
            <person name="Schippers A."/>
        </authorList>
    </citation>
    <scope>NUCLEOTIDE SEQUENCE [LARGE SCALE GENOMIC DNA]</scope>
    <source>
        <strain evidence="1 2">DSM 109850</strain>
    </source>
</reference>
<sequence>MRRSPIACDRGIAKATPRIVIVVEDDNVHDIIEQPVEVLVLEDWLEGGPLRHPLWWERD</sequence>
<name>A0A7Y0Q631_9FIRM</name>
<accession>A0A7Y0Q631</accession>
<dbReference type="EMBL" id="JABBVZ010000179">
    <property type="protein sequence ID" value="NMP24934.1"/>
    <property type="molecule type" value="Genomic_DNA"/>
</dbReference>
<proteinExistence type="predicted"/>
<protein>
    <submittedName>
        <fullName evidence="1">Uncharacterized protein</fullName>
    </submittedName>
</protein>